<evidence type="ECO:0000256" key="9">
    <source>
        <dbReference type="SAM" id="Phobius"/>
    </source>
</evidence>
<dbReference type="GO" id="GO:0015421">
    <property type="term" value="F:ABC-type oligopeptide transporter activity"/>
    <property type="evidence" value="ECO:0007669"/>
    <property type="project" value="TreeGrafter"/>
</dbReference>
<dbReference type="GO" id="GO:0005524">
    <property type="term" value="F:ATP binding"/>
    <property type="evidence" value="ECO:0007669"/>
    <property type="project" value="UniProtKB-KW"/>
</dbReference>
<dbReference type="RefSeq" id="WP_023509029.1">
    <property type="nucleotide sequence ID" value="NZ_AWTC01000002.1"/>
</dbReference>
<comment type="subcellular location">
    <subcellularLocation>
        <location evidence="1">Cell membrane</location>
        <topology evidence="1">Multi-pass membrane protein</topology>
    </subcellularLocation>
</comment>
<feature type="transmembrane region" description="Helical" evidence="9">
    <location>
        <begin position="270"/>
        <end position="286"/>
    </location>
</feature>
<dbReference type="AlphaFoldDB" id="V6J071"/>
<evidence type="ECO:0000259" key="10">
    <source>
        <dbReference type="PROSITE" id="PS50893"/>
    </source>
</evidence>
<gene>
    <name evidence="12" type="ORF">P343_03610</name>
</gene>
<dbReference type="Gene3D" id="3.40.50.300">
    <property type="entry name" value="P-loop containing nucleotide triphosphate hydrolases"/>
    <property type="match status" value="1"/>
</dbReference>
<protein>
    <submittedName>
        <fullName evidence="12">Multidrug ABC transporter ATP-binding protein</fullName>
    </submittedName>
</protein>
<accession>V6J071</accession>
<evidence type="ECO:0000313" key="12">
    <source>
        <dbReference type="EMBL" id="EST13180.1"/>
    </source>
</evidence>
<comment type="caution">
    <text evidence="12">The sequence shown here is derived from an EMBL/GenBank/DDBJ whole genome shotgun (WGS) entry which is preliminary data.</text>
</comment>
<sequence>MDIFKRLKQFYWPDRKYLFGSILFLILASGITIVYPIILQLTIDQAVIHQNLSLVPVLSLGFVVIMAIKGISSYYSQYWGDMFGVSSVFRLRKALYEKLQYLPYHYYDNAKTGDLMSRLTADVEGFRFFLSAGFTQLVNFVVLVGFSIVLMFYYSWELALVTLAMTPFLCVSVFRFDKRVHPAFRKIRLSLASMNTRVQENISGMNTIKSLGREDFEINRFSESNDTYRTRNLVTANIWAKYFPLMELIGDISVVILLALGGYFVMDGRLAPGALVAFFSLVWYIMDPLMNLGFMINTFSQSKASGERLLQILDEQSDLASPQDAFKKERLDGRVAFHDVSLVYPNEKTAALEHISFEAEIGSVTGLMGATGSGKSSVTQLIGRFYDATSGEVLIDGCPVKSYDLKSLRKNIGFVLQENFLFSSTIRDNIAYGRPEATMDEVIQAAKRAEADEFIKKLPNGYDTVLGERGMGLSGGQKQRISIARALLINPSILILDDATSAVDMRTEGLIQKAFRELMKGRTTFIIAHRISSLQMADQILVLEHGRIMERGTHEELVAKGGIYRRIYDIQYQDRDLVKQQSIYGGGNR</sequence>
<dbReference type="PATRIC" id="fig|1395513.3.peg.735"/>
<keyword evidence="2" id="KW-0813">Transport</keyword>
<dbReference type="InterPro" id="IPR003439">
    <property type="entry name" value="ABC_transporter-like_ATP-bd"/>
</dbReference>
<feature type="domain" description="ABC transmembrane type-1" evidence="11">
    <location>
        <begin position="19"/>
        <end position="301"/>
    </location>
</feature>
<feature type="transmembrane region" description="Helical" evidence="9">
    <location>
        <begin position="245"/>
        <end position="264"/>
    </location>
</feature>
<dbReference type="PANTHER" id="PTHR43394">
    <property type="entry name" value="ATP-DEPENDENT PERMEASE MDL1, MITOCHONDRIAL"/>
    <property type="match status" value="1"/>
</dbReference>
<evidence type="ECO:0000256" key="4">
    <source>
        <dbReference type="ARBA" id="ARBA00022692"/>
    </source>
</evidence>
<dbReference type="GO" id="GO:0016887">
    <property type="term" value="F:ATP hydrolysis activity"/>
    <property type="evidence" value="ECO:0007669"/>
    <property type="project" value="InterPro"/>
</dbReference>
<dbReference type="Proteomes" id="UP000018296">
    <property type="component" value="Unassembled WGS sequence"/>
</dbReference>
<keyword evidence="5" id="KW-0547">Nucleotide-binding</keyword>
<dbReference type="Gene3D" id="1.20.1560.10">
    <property type="entry name" value="ABC transporter type 1, transmembrane domain"/>
    <property type="match status" value="1"/>
</dbReference>
<organism evidence="12 13">
    <name type="scientific">Sporolactobacillus laevolacticus DSM 442</name>
    <dbReference type="NCBI Taxonomy" id="1395513"/>
    <lineage>
        <taxon>Bacteria</taxon>
        <taxon>Bacillati</taxon>
        <taxon>Bacillota</taxon>
        <taxon>Bacilli</taxon>
        <taxon>Bacillales</taxon>
        <taxon>Sporolactobacillaceae</taxon>
        <taxon>Sporolactobacillus</taxon>
    </lineage>
</organism>
<dbReference type="PROSITE" id="PS50929">
    <property type="entry name" value="ABC_TM1F"/>
    <property type="match status" value="1"/>
</dbReference>
<dbReference type="PANTHER" id="PTHR43394:SF1">
    <property type="entry name" value="ATP-BINDING CASSETTE SUB-FAMILY B MEMBER 10, MITOCHONDRIAL"/>
    <property type="match status" value="1"/>
</dbReference>
<evidence type="ECO:0000259" key="11">
    <source>
        <dbReference type="PROSITE" id="PS50929"/>
    </source>
</evidence>
<dbReference type="EMBL" id="AWTC01000002">
    <property type="protein sequence ID" value="EST13180.1"/>
    <property type="molecule type" value="Genomic_DNA"/>
</dbReference>
<dbReference type="InterPro" id="IPR003593">
    <property type="entry name" value="AAA+_ATPase"/>
</dbReference>
<dbReference type="FunFam" id="3.40.50.300:FF:000221">
    <property type="entry name" value="Multidrug ABC transporter ATP-binding protein"/>
    <property type="match status" value="1"/>
</dbReference>
<keyword evidence="6 12" id="KW-0067">ATP-binding</keyword>
<dbReference type="GO" id="GO:0005886">
    <property type="term" value="C:plasma membrane"/>
    <property type="evidence" value="ECO:0007669"/>
    <property type="project" value="UniProtKB-SubCell"/>
</dbReference>
<evidence type="ECO:0000313" key="13">
    <source>
        <dbReference type="Proteomes" id="UP000018296"/>
    </source>
</evidence>
<evidence type="ECO:0000256" key="8">
    <source>
        <dbReference type="ARBA" id="ARBA00023136"/>
    </source>
</evidence>
<dbReference type="Pfam" id="PF00664">
    <property type="entry name" value="ABC_membrane"/>
    <property type="match status" value="1"/>
</dbReference>
<feature type="transmembrane region" description="Helical" evidence="9">
    <location>
        <begin position="21"/>
        <end position="41"/>
    </location>
</feature>
<dbReference type="InterPro" id="IPR039421">
    <property type="entry name" value="Type_1_exporter"/>
</dbReference>
<dbReference type="eggNOG" id="COG1132">
    <property type="taxonomic scope" value="Bacteria"/>
</dbReference>
<dbReference type="InterPro" id="IPR011527">
    <property type="entry name" value="ABC1_TM_dom"/>
</dbReference>
<dbReference type="SUPFAM" id="SSF52540">
    <property type="entry name" value="P-loop containing nucleoside triphosphate hydrolases"/>
    <property type="match status" value="1"/>
</dbReference>
<keyword evidence="3" id="KW-1003">Cell membrane</keyword>
<name>V6J071_9BACL</name>
<dbReference type="PROSITE" id="PS00211">
    <property type="entry name" value="ABC_TRANSPORTER_1"/>
    <property type="match status" value="1"/>
</dbReference>
<evidence type="ECO:0000256" key="7">
    <source>
        <dbReference type="ARBA" id="ARBA00022989"/>
    </source>
</evidence>
<dbReference type="InterPro" id="IPR036640">
    <property type="entry name" value="ABC1_TM_sf"/>
</dbReference>
<dbReference type="InterPro" id="IPR017871">
    <property type="entry name" value="ABC_transporter-like_CS"/>
</dbReference>
<evidence type="ECO:0000256" key="1">
    <source>
        <dbReference type="ARBA" id="ARBA00004651"/>
    </source>
</evidence>
<keyword evidence="4 9" id="KW-0812">Transmembrane</keyword>
<keyword evidence="13" id="KW-1185">Reference proteome</keyword>
<dbReference type="Pfam" id="PF00005">
    <property type="entry name" value="ABC_tran"/>
    <property type="match status" value="1"/>
</dbReference>
<feature type="transmembrane region" description="Helical" evidence="9">
    <location>
        <begin position="47"/>
        <end position="68"/>
    </location>
</feature>
<proteinExistence type="predicted"/>
<dbReference type="PROSITE" id="PS50893">
    <property type="entry name" value="ABC_TRANSPORTER_2"/>
    <property type="match status" value="1"/>
</dbReference>
<keyword evidence="7 9" id="KW-1133">Transmembrane helix</keyword>
<evidence type="ECO:0000256" key="5">
    <source>
        <dbReference type="ARBA" id="ARBA00022741"/>
    </source>
</evidence>
<evidence type="ECO:0000256" key="2">
    <source>
        <dbReference type="ARBA" id="ARBA00022448"/>
    </source>
</evidence>
<keyword evidence="8 9" id="KW-0472">Membrane</keyword>
<feature type="transmembrane region" description="Helical" evidence="9">
    <location>
        <begin position="158"/>
        <end position="176"/>
    </location>
</feature>
<feature type="transmembrane region" description="Helical" evidence="9">
    <location>
        <begin position="128"/>
        <end position="152"/>
    </location>
</feature>
<feature type="domain" description="ABC transporter" evidence="10">
    <location>
        <begin position="335"/>
        <end position="570"/>
    </location>
</feature>
<dbReference type="SMART" id="SM00382">
    <property type="entry name" value="AAA"/>
    <property type="match status" value="1"/>
</dbReference>
<reference evidence="12 13" key="1">
    <citation type="journal article" date="2013" name="Genome Announc.">
        <title>Genome Sequence of Sporolactobacillus laevolacticus DSM442, an Efficient Polymer-Grade D-Lactate Producer from Agricultural Waste Cottonseed as a Nitrogen Source.</title>
        <authorList>
            <person name="Wang H."/>
            <person name="Wang L."/>
            <person name="Ju J."/>
            <person name="Yu B."/>
            <person name="Ma Y."/>
        </authorList>
    </citation>
    <scope>NUCLEOTIDE SEQUENCE [LARGE SCALE GENOMIC DNA]</scope>
    <source>
        <strain evidence="12 13">DSM 442</strain>
    </source>
</reference>
<dbReference type="STRING" id="1395513.P343_03610"/>
<dbReference type="InterPro" id="IPR027417">
    <property type="entry name" value="P-loop_NTPase"/>
</dbReference>
<dbReference type="SUPFAM" id="SSF90123">
    <property type="entry name" value="ABC transporter transmembrane region"/>
    <property type="match status" value="1"/>
</dbReference>
<dbReference type="OrthoDB" id="9770415at2"/>
<evidence type="ECO:0000256" key="6">
    <source>
        <dbReference type="ARBA" id="ARBA00022840"/>
    </source>
</evidence>
<evidence type="ECO:0000256" key="3">
    <source>
        <dbReference type="ARBA" id="ARBA00022475"/>
    </source>
</evidence>
<dbReference type="CDD" id="cd18542">
    <property type="entry name" value="ABC_6TM_YknU_like"/>
    <property type="match status" value="1"/>
</dbReference>